<keyword evidence="5" id="KW-1185">Reference proteome</keyword>
<feature type="chain" id="PRO_5021445683" description="Endothelial cell surface expressed chemotaxis and apoptosis regulator" evidence="3">
    <location>
        <begin position="24"/>
        <end position="294"/>
    </location>
</feature>
<keyword evidence="3" id="KW-0732">Signal</keyword>
<feature type="compositionally biased region" description="Polar residues" evidence="1">
    <location>
        <begin position="200"/>
        <end position="211"/>
    </location>
</feature>
<evidence type="ECO:0000313" key="4">
    <source>
        <dbReference type="Ensembl" id="ENSVURP00010012254.1"/>
    </source>
</evidence>
<evidence type="ECO:0000256" key="3">
    <source>
        <dbReference type="SAM" id="SignalP"/>
    </source>
</evidence>
<dbReference type="STRING" id="29139.ENSVURP00010012254"/>
<organism evidence="4 5">
    <name type="scientific">Vombatus ursinus</name>
    <name type="common">Common wombat</name>
    <dbReference type="NCBI Taxonomy" id="29139"/>
    <lineage>
        <taxon>Eukaryota</taxon>
        <taxon>Metazoa</taxon>
        <taxon>Chordata</taxon>
        <taxon>Craniata</taxon>
        <taxon>Vertebrata</taxon>
        <taxon>Euteleostomi</taxon>
        <taxon>Mammalia</taxon>
        <taxon>Metatheria</taxon>
        <taxon>Diprotodontia</taxon>
        <taxon>Vombatidae</taxon>
        <taxon>Vombatus</taxon>
    </lineage>
</organism>
<dbReference type="GO" id="GO:0005829">
    <property type="term" value="C:cytosol"/>
    <property type="evidence" value="ECO:0007669"/>
    <property type="project" value="TreeGrafter"/>
</dbReference>
<feature type="compositionally biased region" description="Basic and acidic residues" evidence="1">
    <location>
        <begin position="190"/>
        <end position="199"/>
    </location>
</feature>
<dbReference type="PANTHER" id="PTHR28602">
    <property type="entry name" value="ENDOTHELIAL CELL-SPECIFIC CHEMOTAXIS REGULATOR"/>
    <property type="match status" value="1"/>
</dbReference>
<accession>A0A4X2KJP5</accession>
<name>A0A4X2KJP5_VOMUR</name>
<feature type="region of interest" description="Disordered" evidence="1">
    <location>
        <begin position="24"/>
        <end position="111"/>
    </location>
</feature>
<evidence type="ECO:0000256" key="2">
    <source>
        <dbReference type="SAM" id="Phobius"/>
    </source>
</evidence>
<feature type="compositionally biased region" description="Low complexity" evidence="1">
    <location>
        <begin position="90"/>
        <end position="103"/>
    </location>
</feature>
<evidence type="ECO:0000313" key="5">
    <source>
        <dbReference type="Proteomes" id="UP000314987"/>
    </source>
</evidence>
<dbReference type="PANTHER" id="PTHR28602:SF1">
    <property type="entry name" value="ENDOTHELIAL CELL-SPECIFIC CHEMOTAXIS REGULATOR"/>
    <property type="match status" value="1"/>
</dbReference>
<dbReference type="Proteomes" id="UP000314987">
    <property type="component" value="Unassembled WGS sequence"/>
</dbReference>
<sequence length="294" mass="32190">MSTIRAQLCLGIISYVLFQGGSSQSPRVQSPGFRQGSKPSTFTAHSAPQSTTGIPESLRMSTLVSTVRGESSSPRTSISHSLQSSPFGPTMKTQTQTQKQETTSGRGTSALSYKTRERAQIPTSAVTTSDIISKSTIMNQRTTEEPVFPTPTSETVLTVAAFGVITFIIILVVVVIILVSVVSLRFKCQKNKESEDPQKPDSSGMSESSTANREKDTSITLISMKNINSNNNKGYFTEEKVWFFQHLLSLPLSHPIRPLLLGRKAPPVATIGLFSVPKHYAGKKHFEKHGYYFL</sequence>
<dbReference type="Pfam" id="PF15820">
    <property type="entry name" value="ECSCR"/>
    <property type="match status" value="1"/>
</dbReference>
<keyword evidence="2" id="KW-1133">Transmembrane helix</keyword>
<keyword evidence="2" id="KW-0812">Transmembrane</keyword>
<protein>
    <recommendedName>
        <fullName evidence="6">Endothelial cell surface expressed chemotaxis and apoptosis regulator</fullName>
    </recommendedName>
</protein>
<dbReference type="PRINTS" id="PR02069">
    <property type="entry name" value="ECCREGULATOR"/>
</dbReference>
<evidence type="ECO:0008006" key="6">
    <source>
        <dbReference type="Google" id="ProtNLM"/>
    </source>
</evidence>
<proteinExistence type="predicted"/>
<dbReference type="InterPro" id="IPR026247">
    <property type="entry name" value="ECSCR"/>
</dbReference>
<dbReference type="AlphaFoldDB" id="A0A4X2KJP5"/>
<dbReference type="GO" id="GO:2000353">
    <property type="term" value="P:positive regulation of endothelial cell apoptotic process"/>
    <property type="evidence" value="ECO:0007669"/>
    <property type="project" value="TreeGrafter"/>
</dbReference>
<dbReference type="GeneTree" id="ENSGT00400000023549"/>
<dbReference type="GO" id="GO:0005886">
    <property type="term" value="C:plasma membrane"/>
    <property type="evidence" value="ECO:0007669"/>
    <property type="project" value="TreeGrafter"/>
</dbReference>
<reference evidence="5" key="1">
    <citation type="submission" date="2018-12" db="EMBL/GenBank/DDBJ databases">
        <authorList>
            <person name="Yazar S."/>
        </authorList>
    </citation>
    <scope>NUCLEOTIDE SEQUENCE [LARGE SCALE GENOMIC DNA]</scope>
</reference>
<reference evidence="4" key="3">
    <citation type="submission" date="2025-09" db="UniProtKB">
        <authorList>
            <consortium name="Ensembl"/>
        </authorList>
    </citation>
    <scope>IDENTIFICATION</scope>
</reference>
<dbReference type="OMA" id="CFTEEKG"/>
<gene>
    <name evidence="4" type="primary">ECSCR</name>
</gene>
<dbReference type="Ensembl" id="ENSVURT00010013950.1">
    <property type="protein sequence ID" value="ENSVURP00010012254.1"/>
    <property type="gene ID" value="ENSVURG00010009484.1"/>
</dbReference>
<feature type="compositionally biased region" description="Polar residues" evidence="1">
    <location>
        <begin position="37"/>
        <end position="87"/>
    </location>
</feature>
<dbReference type="GO" id="GO:0016525">
    <property type="term" value="P:negative regulation of angiogenesis"/>
    <property type="evidence" value="ECO:0007669"/>
    <property type="project" value="TreeGrafter"/>
</dbReference>
<evidence type="ECO:0000256" key="1">
    <source>
        <dbReference type="SAM" id="MobiDB-lite"/>
    </source>
</evidence>
<feature type="signal peptide" evidence="3">
    <location>
        <begin position="1"/>
        <end position="23"/>
    </location>
</feature>
<dbReference type="GO" id="GO:1901800">
    <property type="term" value="P:positive regulation of proteasomal protein catabolic process"/>
    <property type="evidence" value="ECO:0007669"/>
    <property type="project" value="TreeGrafter"/>
</dbReference>
<feature type="region of interest" description="Disordered" evidence="1">
    <location>
        <begin position="190"/>
        <end position="215"/>
    </location>
</feature>
<feature type="transmembrane region" description="Helical" evidence="2">
    <location>
        <begin position="156"/>
        <end position="182"/>
    </location>
</feature>
<reference evidence="4" key="2">
    <citation type="submission" date="2025-08" db="UniProtKB">
        <authorList>
            <consortium name="Ensembl"/>
        </authorList>
    </citation>
    <scope>IDENTIFICATION</scope>
</reference>
<keyword evidence="2" id="KW-0472">Membrane</keyword>